<evidence type="ECO:0000256" key="2">
    <source>
        <dbReference type="ARBA" id="ARBA00022679"/>
    </source>
</evidence>
<dbReference type="InterPro" id="IPR043129">
    <property type="entry name" value="ATPase_NBD"/>
</dbReference>
<evidence type="ECO:0000256" key="4">
    <source>
        <dbReference type="ARBA" id="ARBA00022777"/>
    </source>
</evidence>
<dbReference type="PANTHER" id="PTHR10196">
    <property type="entry name" value="SUGAR KINASE"/>
    <property type="match status" value="1"/>
</dbReference>
<keyword evidence="2 10" id="KW-0808">Transferase</keyword>
<dbReference type="InterPro" id="IPR018485">
    <property type="entry name" value="FGGY_C"/>
</dbReference>
<dbReference type="PANTHER" id="PTHR10196:SF93">
    <property type="entry name" value="L-RHAMNULOKINASE"/>
    <property type="match status" value="1"/>
</dbReference>
<keyword evidence="6" id="KW-1015">Disulfide bond</keyword>
<dbReference type="GO" id="GO:0004370">
    <property type="term" value="F:glycerol kinase activity"/>
    <property type="evidence" value="ECO:0007669"/>
    <property type="project" value="TreeGrafter"/>
</dbReference>
<dbReference type="GO" id="GO:0005524">
    <property type="term" value="F:ATP binding"/>
    <property type="evidence" value="ECO:0007669"/>
    <property type="project" value="UniProtKB-KW"/>
</dbReference>
<keyword evidence="11" id="KW-1185">Reference proteome</keyword>
<dbReference type="Pfam" id="PF00370">
    <property type="entry name" value="FGGY_N"/>
    <property type="match status" value="1"/>
</dbReference>
<evidence type="ECO:0000256" key="5">
    <source>
        <dbReference type="ARBA" id="ARBA00022840"/>
    </source>
</evidence>
<protein>
    <submittedName>
        <fullName evidence="10">Rhamnulokinase</fullName>
        <ecNumber evidence="10">2.7.1.5</ecNumber>
    </submittedName>
</protein>
<keyword evidence="7" id="KW-0684">Rhamnose metabolism</keyword>
<dbReference type="CDD" id="cd07771">
    <property type="entry name" value="ASKHA_NBD_FGGY_RhaB-like"/>
    <property type="match status" value="1"/>
</dbReference>
<sequence>MTGAGRAGSSGSALRVAAVDLGATSGRIMAGTVSARSLHLEEVHRFPNGGVRVRDGLFWDVLGIHREVLTGIRRVAETGPLHGIGIDSWAIDYGLLDRDGTLLGNPYSHRDARTDGVAAKVAATVDPARLYATTGLQDLPFSTLYQLVAAQGTAALESAEHLLLLPDLLAYWLTGTIGVERTNASTTALYDLTTGDWARDLMGELGLPWSILPPLREPGSIIGPVLSEVGRHAGIPKRVPVVAVGSHDTASAVVGVPADTDRFAYISSGTWSLVGLELDAPVLTEAARRADFTNEGGVDGTVRFLKNVMGLWVLSECLRTWADQRVEGTGLVALLAAAEDAPALRTVVDINDPRLLPPGDMPSRIRELAAEAGEPVPTTPVEVTRCVLDSLALAYRRHLRTALELAGREVDVVHVVGGGSQNHLLCQLTADATGLPVLAGPSEAAALGNVLVQARALLQEQGSTELADLAAMRSLIRRTHELHRFEPTPAARGGADWHAAERRVLGQGAASGGARGGRG</sequence>
<dbReference type="GO" id="GO:0005829">
    <property type="term" value="C:cytosol"/>
    <property type="evidence" value="ECO:0007669"/>
    <property type="project" value="TreeGrafter"/>
</dbReference>
<proteinExistence type="inferred from homology"/>
<evidence type="ECO:0000256" key="7">
    <source>
        <dbReference type="ARBA" id="ARBA00023308"/>
    </source>
</evidence>
<dbReference type="EC" id="2.7.1.5" evidence="10"/>
<keyword evidence="3" id="KW-0547">Nucleotide-binding</keyword>
<evidence type="ECO:0000256" key="3">
    <source>
        <dbReference type="ARBA" id="ARBA00022741"/>
    </source>
</evidence>
<dbReference type="SUPFAM" id="SSF53067">
    <property type="entry name" value="Actin-like ATPase domain"/>
    <property type="match status" value="2"/>
</dbReference>
<comment type="caution">
    <text evidence="10">The sequence shown here is derived from an EMBL/GenBank/DDBJ whole genome shotgun (WGS) entry which is preliminary data.</text>
</comment>
<dbReference type="InterPro" id="IPR018484">
    <property type="entry name" value="FGGY_N"/>
</dbReference>
<organism evidence="10 11">
    <name type="scientific">Nocardioides marinus</name>
    <dbReference type="NCBI Taxonomy" id="374514"/>
    <lineage>
        <taxon>Bacteria</taxon>
        <taxon>Bacillati</taxon>
        <taxon>Actinomycetota</taxon>
        <taxon>Actinomycetes</taxon>
        <taxon>Propionibacteriales</taxon>
        <taxon>Nocardioidaceae</taxon>
        <taxon>Nocardioides</taxon>
    </lineage>
</organism>
<dbReference type="AlphaFoldDB" id="A0A7Z0C3R9"/>
<evidence type="ECO:0000259" key="8">
    <source>
        <dbReference type="Pfam" id="PF00370"/>
    </source>
</evidence>
<evidence type="ECO:0000256" key="1">
    <source>
        <dbReference type="ARBA" id="ARBA00009156"/>
    </source>
</evidence>
<evidence type="ECO:0000313" key="10">
    <source>
        <dbReference type="EMBL" id="NYI12190.1"/>
    </source>
</evidence>
<feature type="domain" description="Carbohydrate kinase FGGY C-terminal" evidence="9">
    <location>
        <begin position="264"/>
        <end position="456"/>
    </location>
</feature>
<dbReference type="GO" id="GO:0019301">
    <property type="term" value="P:rhamnose catabolic process"/>
    <property type="evidence" value="ECO:0007669"/>
    <property type="project" value="InterPro"/>
</dbReference>
<evidence type="ECO:0000313" key="11">
    <source>
        <dbReference type="Proteomes" id="UP000537326"/>
    </source>
</evidence>
<dbReference type="RefSeq" id="WP_179532772.1">
    <property type="nucleotide sequence ID" value="NZ_BAAAPP010000001.1"/>
</dbReference>
<name>A0A7Z0C3R9_9ACTN</name>
<keyword evidence="5" id="KW-0067">ATP-binding</keyword>
<keyword evidence="4 10" id="KW-0418">Kinase</keyword>
<dbReference type="Pfam" id="PF02782">
    <property type="entry name" value="FGGY_C"/>
    <property type="match status" value="1"/>
</dbReference>
<feature type="domain" description="Carbohydrate kinase FGGY N-terminal" evidence="8">
    <location>
        <begin position="81"/>
        <end position="255"/>
    </location>
</feature>
<dbReference type="Proteomes" id="UP000537326">
    <property type="component" value="Unassembled WGS sequence"/>
</dbReference>
<reference evidence="10 11" key="1">
    <citation type="submission" date="2020-07" db="EMBL/GenBank/DDBJ databases">
        <title>Sequencing the genomes of 1000 actinobacteria strains.</title>
        <authorList>
            <person name="Klenk H.-P."/>
        </authorList>
    </citation>
    <scope>NUCLEOTIDE SEQUENCE [LARGE SCALE GENOMIC DNA]</scope>
    <source>
        <strain evidence="10 11">DSM 18248</strain>
    </source>
</reference>
<evidence type="ECO:0000259" key="9">
    <source>
        <dbReference type="Pfam" id="PF02782"/>
    </source>
</evidence>
<accession>A0A7Z0C3R9</accession>
<dbReference type="GO" id="GO:0006071">
    <property type="term" value="P:glycerol metabolic process"/>
    <property type="evidence" value="ECO:0007669"/>
    <property type="project" value="TreeGrafter"/>
</dbReference>
<evidence type="ECO:0000256" key="6">
    <source>
        <dbReference type="ARBA" id="ARBA00023157"/>
    </source>
</evidence>
<dbReference type="InterPro" id="IPR013449">
    <property type="entry name" value="Rhamnulokinase"/>
</dbReference>
<comment type="similarity">
    <text evidence="1">Belongs to the FGGY kinase family.</text>
</comment>
<dbReference type="Gene3D" id="3.30.420.40">
    <property type="match status" value="2"/>
</dbReference>
<dbReference type="GO" id="GO:0008993">
    <property type="term" value="F:rhamnulokinase activity"/>
    <property type="evidence" value="ECO:0007669"/>
    <property type="project" value="UniProtKB-EC"/>
</dbReference>
<gene>
    <name evidence="10" type="ORF">BKA05_003705</name>
</gene>
<dbReference type="EMBL" id="JACBZI010000001">
    <property type="protein sequence ID" value="NYI12190.1"/>
    <property type="molecule type" value="Genomic_DNA"/>
</dbReference>